<dbReference type="PANTHER" id="PTHR24321:SF8">
    <property type="entry name" value="ESTRADIOL 17-BETA-DEHYDROGENASE 8-RELATED"/>
    <property type="match status" value="1"/>
</dbReference>
<dbReference type="RefSeq" id="WP_244560681.1">
    <property type="nucleotide sequence ID" value="NZ_FXAK01000005.1"/>
</dbReference>
<dbReference type="PRINTS" id="PR00080">
    <property type="entry name" value="SDRFAMILY"/>
</dbReference>
<dbReference type="PANTHER" id="PTHR24321">
    <property type="entry name" value="DEHYDROGENASES, SHORT CHAIN"/>
    <property type="match status" value="1"/>
</dbReference>
<dbReference type="NCBIfam" id="NF005559">
    <property type="entry name" value="PRK07231.1"/>
    <property type="match status" value="1"/>
</dbReference>
<dbReference type="Proteomes" id="UP000192936">
    <property type="component" value="Unassembled WGS sequence"/>
</dbReference>
<dbReference type="Pfam" id="PF13561">
    <property type="entry name" value="adh_short_C2"/>
    <property type="match status" value="1"/>
</dbReference>
<evidence type="ECO:0000256" key="3">
    <source>
        <dbReference type="ARBA" id="ARBA00023027"/>
    </source>
</evidence>
<protein>
    <submittedName>
        <fullName evidence="5">NAD(P)-dependent dehydrogenase, short-chain alcohol dehydrogenase family</fullName>
    </submittedName>
</protein>
<dbReference type="InterPro" id="IPR002347">
    <property type="entry name" value="SDR_fam"/>
</dbReference>
<gene>
    <name evidence="5" type="ORF">SAMN02982917_2930</name>
</gene>
<dbReference type="EMBL" id="FXAK01000005">
    <property type="protein sequence ID" value="SMF52925.1"/>
    <property type="molecule type" value="Genomic_DNA"/>
</dbReference>
<keyword evidence="2" id="KW-0560">Oxidoreductase</keyword>
<dbReference type="SUPFAM" id="SSF51735">
    <property type="entry name" value="NAD(P)-binding Rossmann-fold domains"/>
    <property type="match status" value="1"/>
</dbReference>
<dbReference type="GO" id="GO:0016491">
    <property type="term" value="F:oxidoreductase activity"/>
    <property type="evidence" value="ECO:0007669"/>
    <property type="project" value="UniProtKB-KW"/>
</dbReference>
<dbReference type="SMART" id="SM00822">
    <property type="entry name" value="PKS_KR"/>
    <property type="match status" value="1"/>
</dbReference>
<organism evidence="5 6">
    <name type="scientific">Azospirillum oryzae</name>
    <dbReference type="NCBI Taxonomy" id="286727"/>
    <lineage>
        <taxon>Bacteria</taxon>
        <taxon>Pseudomonadati</taxon>
        <taxon>Pseudomonadota</taxon>
        <taxon>Alphaproteobacteria</taxon>
        <taxon>Rhodospirillales</taxon>
        <taxon>Azospirillaceae</taxon>
        <taxon>Azospirillum</taxon>
    </lineage>
</organism>
<dbReference type="Gene3D" id="3.40.50.720">
    <property type="entry name" value="NAD(P)-binding Rossmann-like Domain"/>
    <property type="match status" value="1"/>
</dbReference>
<proteinExistence type="inferred from homology"/>
<evidence type="ECO:0000256" key="2">
    <source>
        <dbReference type="ARBA" id="ARBA00023002"/>
    </source>
</evidence>
<evidence type="ECO:0000313" key="5">
    <source>
        <dbReference type="EMBL" id="SMF52925.1"/>
    </source>
</evidence>
<name>A0A1X7FK73_9PROT</name>
<keyword evidence="3" id="KW-0520">NAD</keyword>
<dbReference type="FunFam" id="3.40.50.720:FF:000084">
    <property type="entry name" value="Short-chain dehydrogenase reductase"/>
    <property type="match status" value="1"/>
</dbReference>
<comment type="similarity">
    <text evidence="1">Belongs to the short-chain dehydrogenases/reductases (SDR) family.</text>
</comment>
<dbReference type="PRINTS" id="PR00081">
    <property type="entry name" value="GDHRDH"/>
</dbReference>
<dbReference type="InterPro" id="IPR020904">
    <property type="entry name" value="Sc_DH/Rdtase_CS"/>
</dbReference>
<evidence type="ECO:0000259" key="4">
    <source>
        <dbReference type="SMART" id="SM00822"/>
    </source>
</evidence>
<sequence length="259" mass="26461">MSIAMNTTGADMNGRVALVTGGTSGIGRTTVLAFAGAGATVIVTGRREAEGLETVDLIDRAGGTGRFVAADVADAAEVAALFARIERDHGRLDAAFNNAGIHQVAPLTDMEEAAFDRILTVNVKGVWLCLKHELAIIRRQGRGAVVNTGSVLGQIGMAGNAAYSASKAAVEGLTRTAAIEVAAFGVRVNAVCPAIIQTPMTQASFGGADRVEAVLGPRHPIGRVGRPEEVAAAVLWLCSDAAGFVTGQSINIDGGVTAQ</sequence>
<evidence type="ECO:0000256" key="1">
    <source>
        <dbReference type="ARBA" id="ARBA00006484"/>
    </source>
</evidence>
<reference evidence="5 6" key="1">
    <citation type="submission" date="2017-04" db="EMBL/GenBank/DDBJ databases">
        <authorList>
            <person name="Afonso C.L."/>
            <person name="Miller P.J."/>
            <person name="Scott M.A."/>
            <person name="Spackman E."/>
            <person name="Goraichik I."/>
            <person name="Dimitrov K.M."/>
            <person name="Suarez D.L."/>
            <person name="Swayne D.E."/>
        </authorList>
    </citation>
    <scope>NUCLEOTIDE SEQUENCE [LARGE SCALE GENOMIC DNA]</scope>
    <source>
        <strain evidence="5 6">A2P</strain>
    </source>
</reference>
<dbReference type="STRING" id="286727.SAMN02982917_2930"/>
<dbReference type="InterPro" id="IPR036291">
    <property type="entry name" value="NAD(P)-bd_dom_sf"/>
</dbReference>
<feature type="domain" description="Ketoreductase" evidence="4">
    <location>
        <begin position="15"/>
        <end position="187"/>
    </location>
</feature>
<dbReference type="InterPro" id="IPR057326">
    <property type="entry name" value="KR_dom"/>
</dbReference>
<dbReference type="AlphaFoldDB" id="A0A1X7FK73"/>
<accession>A0A1X7FK73</accession>
<dbReference type="PROSITE" id="PS00061">
    <property type="entry name" value="ADH_SHORT"/>
    <property type="match status" value="1"/>
</dbReference>
<evidence type="ECO:0000313" key="6">
    <source>
        <dbReference type="Proteomes" id="UP000192936"/>
    </source>
</evidence>